<dbReference type="AlphaFoldDB" id="A0A4P6JMV3"/>
<keyword evidence="10" id="KW-0170">Cobalt</keyword>
<evidence type="ECO:0000256" key="10">
    <source>
        <dbReference type="PIRSR" id="PIRSR601088-3"/>
    </source>
</evidence>
<dbReference type="KEGG" id="kbs:EPA93_10800"/>
<dbReference type="InterPro" id="IPR001088">
    <property type="entry name" value="Glyco_hydro_4"/>
</dbReference>
<gene>
    <name evidence="13" type="ORF">EPA93_10800</name>
</gene>
<evidence type="ECO:0000256" key="2">
    <source>
        <dbReference type="ARBA" id="ARBA00010141"/>
    </source>
</evidence>
<feature type="binding site" evidence="10">
    <location>
        <position position="201"/>
    </location>
    <ligand>
        <name>Mn(2+)</name>
        <dbReference type="ChEBI" id="CHEBI:29035"/>
    </ligand>
</feature>
<dbReference type="GO" id="GO:0016616">
    <property type="term" value="F:oxidoreductase activity, acting on the CH-OH group of donors, NAD or NADP as acceptor"/>
    <property type="evidence" value="ECO:0007669"/>
    <property type="project" value="InterPro"/>
</dbReference>
<evidence type="ECO:0000256" key="9">
    <source>
        <dbReference type="PIRSR" id="PIRSR601088-2"/>
    </source>
</evidence>
<evidence type="ECO:0000256" key="7">
    <source>
        <dbReference type="ARBA" id="ARBA00023277"/>
    </source>
</evidence>
<keyword evidence="10" id="KW-0408">Iron</keyword>
<keyword evidence="14" id="KW-1185">Reference proteome</keyword>
<dbReference type="RefSeq" id="WP_129887291.1">
    <property type="nucleotide sequence ID" value="NZ_CP035758.1"/>
</dbReference>
<dbReference type="Proteomes" id="UP000290365">
    <property type="component" value="Chromosome"/>
</dbReference>
<evidence type="ECO:0000259" key="12">
    <source>
        <dbReference type="Pfam" id="PF11975"/>
    </source>
</evidence>
<evidence type="ECO:0000256" key="8">
    <source>
        <dbReference type="ARBA" id="ARBA00023295"/>
    </source>
</evidence>
<keyword evidence="10" id="KW-0533">Nickel</keyword>
<dbReference type="Gene3D" id="3.90.1820.10">
    <property type="entry name" value="AglA-like glucosidase"/>
    <property type="match status" value="1"/>
</dbReference>
<reference evidence="13 14" key="1">
    <citation type="submission" date="2019-01" db="EMBL/GenBank/DDBJ databases">
        <title>Ktedonosporobacter rubrisoli SCAWS-G2.</title>
        <authorList>
            <person name="Huang Y."/>
            <person name="Yan B."/>
        </authorList>
    </citation>
    <scope>NUCLEOTIDE SEQUENCE [LARGE SCALE GENOMIC DNA]</scope>
    <source>
        <strain evidence="13 14">SCAWS-G2</strain>
    </source>
</reference>
<comment type="cofactor">
    <cofactor evidence="1">
        <name>Mn(2+)</name>
        <dbReference type="ChEBI" id="CHEBI:29035"/>
    </cofactor>
</comment>
<keyword evidence="6 10" id="KW-0464">Manganese</keyword>
<protein>
    <recommendedName>
        <fullName evidence="12">Glycosyl hydrolase family 4 C-terminal domain-containing protein</fullName>
    </recommendedName>
</protein>
<organism evidence="13 14">
    <name type="scientific">Ktedonosporobacter rubrisoli</name>
    <dbReference type="NCBI Taxonomy" id="2509675"/>
    <lineage>
        <taxon>Bacteria</taxon>
        <taxon>Bacillati</taxon>
        <taxon>Chloroflexota</taxon>
        <taxon>Ktedonobacteria</taxon>
        <taxon>Ktedonobacterales</taxon>
        <taxon>Ktedonosporobacteraceae</taxon>
        <taxon>Ktedonosporobacter</taxon>
    </lineage>
</organism>
<feature type="binding site" evidence="10">
    <location>
        <position position="172"/>
    </location>
    <ligand>
        <name>Mn(2+)</name>
        <dbReference type="ChEBI" id="CHEBI:29035"/>
    </ligand>
</feature>
<dbReference type="GO" id="GO:0004553">
    <property type="term" value="F:hydrolase activity, hydrolyzing O-glycosyl compounds"/>
    <property type="evidence" value="ECO:0007669"/>
    <property type="project" value="InterPro"/>
</dbReference>
<dbReference type="PANTHER" id="PTHR32092:SF4">
    <property type="entry name" value="ALPHA-GLUCOSIDASE"/>
    <property type="match status" value="1"/>
</dbReference>
<dbReference type="OrthoDB" id="9808275at2"/>
<name>A0A4P6JMV3_KTERU</name>
<evidence type="ECO:0000313" key="14">
    <source>
        <dbReference type="Proteomes" id="UP000290365"/>
    </source>
</evidence>
<keyword evidence="4 11" id="KW-0378">Hydrolase</keyword>
<dbReference type="InterPro" id="IPR022616">
    <property type="entry name" value="Glyco_hydro_4_C"/>
</dbReference>
<evidence type="ECO:0000256" key="3">
    <source>
        <dbReference type="ARBA" id="ARBA00022723"/>
    </source>
</evidence>
<accession>A0A4P6JMV3</accession>
<evidence type="ECO:0000256" key="4">
    <source>
        <dbReference type="ARBA" id="ARBA00022801"/>
    </source>
</evidence>
<dbReference type="GO" id="GO:0046872">
    <property type="term" value="F:metal ion binding"/>
    <property type="evidence" value="ECO:0007669"/>
    <property type="project" value="UniProtKB-KW"/>
</dbReference>
<proteinExistence type="inferred from homology"/>
<evidence type="ECO:0000256" key="6">
    <source>
        <dbReference type="ARBA" id="ARBA00023211"/>
    </source>
</evidence>
<evidence type="ECO:0000313" key="13">
    <source>
        <dbReference type="EMBL" id="QBD76473.1"/>
    </source>
</evidence>
<dbReference type="PANTHER" id="PTHR32092">
    <property type="entry name" value="6-PHOSPHO-BETA-GLUCOSIDASE-RELATED"/>
    <property type="match status" value="1"/>
</dbReference>
<dbReference type="EMBL" id="CP035758">
    <property type="protein sequence ID" value="QBD76473.1"/>
    <property type="molecule type" value="Genomic_DNA"/>
</dbReference>
<dbReference type="InterPro" id="IPR015955">
    <property type="entry name" value="Lactate_DH/Glyco_Ohase_4_C"/>
</dbReference>
<comment type="similarity">
    <text evidence="2 11">Belongs to the glycosyl hydrolase 4 family.</text>
</comment>
<keyword evidence="7" id="KW-0119">Carbohydrate metabolism</keyword>
<feature type="domain" description="Glycosyl hydrolase family 4 C-terminal" evidence="12">
    <location>
        <begin position="198"/>
        <end position="421"/>
    </location>
</feature>
<evidence type="ECO:0000256" key="5">
    <source>
        <dbReference type="ARBA" id="ARBA00023027"/>
    </source>
</evidence>
<dbReference type="Pfam" id="PF11975">
    <property type="entry name" value="Glyco_hydro_4C"/>
    <property type="match status" value="1"/>
</dbReference>
<dbReference type="InterPro" id="IPR036291">
    <property type="entry name" value="NAD(P)-bd_dom_sf"/>
</dbReference>
<sequence>MMTTKISIIGAGSSVFSLNIIRDICLTPNLQGSSICFMDIDQERLDASYQLCVRYAREVGSTLQLEKTTDRRQALQGANFVINTALVGGHDSLRAGWEIARKQGYRFGGSLHIMHDEPFWTNFYQLQLFEELIKDILSICPDAWYVQSANPVMGGITYLARKYPQAKIVGLCHGYAEIYKLASVLGLEREHLTFEIPGVNHFIWLTRAYHKGQDIFPLLDTWIETEAEQYWAKNTDGSLSPKQVDLYKRFGAFPIGDTGTVGGGSWGWWYHADRATEQRWREDPEQWWRNYFAHTEQGVARIKRIGEDTQVKVTEHYPPNLSQESIIPLIESLACDVARVMIVNVQNKGGYVPGIPHDFAAEIPALVSKRGIEGIQTHGLPAGPLAYALRDCVAPWNLELEAYSQGSKQLLLDLIMMDPWTRSEEQAEALLAEILALPGHGKMREYYQ</sequence>
<dbReference type="SUPFAM" id="SSF56327">
    <property type="entry name" value="LDH C-terminal domain-like"/>
    <property type="match status" value="1"/>
</dbReference>
<comment type="cofactor">
    <cofactor evidence="11">
        <name>NAD(+)</name>
        <dbReference type="ChEBI" id="CHEBI:57540"/>
    </cofactor>
    <text evidence="11">Binds 1 NAD(+) per subunit.</text>
</comment>
<keyword evidence="8 11" id="KW-0326">Glycosidase</keyword>
<keyword evidence="5 11" id="KW-0520">NAD</keyword>
<keyword evidence="3 10" id="KW-0479">Metal-binding</keyword>
<dbReference type="GO" id="GO:0005975">
    <property type="term" value="P:carbohydrate metabolic process"/>
    <property type="evidence" value="ECO:0007669"/>
    <property type="project" value="InterPro"/>
</dbReference>
<evidence type="ECO:0000256" key="11">
    <source>
        <dbReference type="RuleBase" id="RU361152"/>
    </source>
</evidence>
<dbReference type="SUPFAM" id="SSF51735">
    <property type="entry name" value="NAD(P)-binding Rossmann-fold domains"/>
    <property type="match status" value="1"/>
</dbReference>
<dbReference type="Pfam" id="PF02056">
    <property type="entry name" value="Glyco_hydro_4"/>
    <property type="match status" value="1"/>
</dbReference>
<evidence type="ECO:0000256" key="1">
    <source>
        <dbReference type="ARBA" id="ARBA00001936"/>
    </source>
</evidence>
<dbReference type="InterPro" id="IPR053715">
    <property type="entry name" value="GH4_Enzyme_sf"/>
</dbReference>
<feature type="binding site" evidence="9">
    <location>
        <position position="150"/>
    </location>
    <ligand>
        <name>substrate</name>
    </ligand>
</feature>
<dbReference type="PRINTS" id="PR00732">
    <property type="entry name" value="GLHYDRLASE4"/>
</dbReference>